<evidence type="ECO:0000313" key="4">
    <source>
        <dbReference type="Proteomes" id="UP000214746"/>
    </source>
</evidence>
<evidence type="ECO:0000256" key="1">
    <source>
        <dbReference type="SAM" id="Phobius"/>
    </source>
</evidence>
<keyword evidence="1" id="KW-1133">Transmembrane helix</keyword>
<feature type="transmembrane region" description="Helical" evidence="1">
    <location>
        <begin position="12"/>
        <end position="33"/>
    </location>
</feature>
<protein>
    <submittedName>
        <fullName evidence="3">Stage II sporulation protein D</fullName>
    </submittedName>
</protein>
<name>A0A2W1NIT4_PAEXE</name>
<evidence type="ECO:0000259" key="2">
    <source>
        <dbReference type="Pfam" id="PF08486"/>
    </source>
</evidence>
<dbReference type="EMBL" id="NHRJ02000017">
    <property type="protein sequence ID" value="PZE19435.1"/>
    <property type="molecule type" value="Genomic_DNA"/>
</dbReference>
<dbReference type="InterPro" id="IPR014225">
    <property type="entry name" value="Spore_II_D_firmicutes"/>
</dbReference>
<dbReference type="Proteomes" id="UP000214746">
    <property type="component" value="Unassembled WGS sequence"/>
</dbReference>
<sequence length="352" mass="39235">MEEHNLDKQKVLQWVAACLSGFIAVIVAVPSILEKDTPAPSPTPAAFDDDAPVIIERKQAETTPSLEVALYLTKQKKVVRLELNQYVRGVIAAEMPIEFELEAMKAQAMAARTYIIRRYVQQDFSNVPVAGAWVTDTIAHQAYVSDDELKQRWGADAYTANSDKLDRAVNETEDFILTYADEPIQANFFSTSNGYTENSEDYWNAYIPYLRSVPSPWDIHLSPRYAETVSISAKELQRRLGTNRMIPVSAGKSSGLRVLETSQGRRIKKMTVGGKVFSGREIRERLGLNSSHFQWNWKGTDLIITTFGYGHGVGMSQWGANGMAREGKTAEEIVKHYYTGIAIQSAASLIGS</sequence>
<dbReference type="NCBIfam" id="TIGR02669">
    <property type="entry name" value="SpoIID_LytB"/>
    <property type="match status" value="1"/>
</dbReference>
<dbReference type="PANTHER" id="PTHR30032">
    <property type="entry name" value="N-ACETYLMURAMOYL-L-ALANINE AMIDASE-RELATED"/>
    <property type="match status" value="1"/>
</dbReference>
<dbReference type="GO" id="GO:0030435">
    <property type="term" value="P:sporulation resulting in formation of a cellular spore"/>
    <property type="evidence" value="ECO:0007669"/>
    <property type="project" value="InterPro"/>
</dbReference>
<accession>A0A2W1NIT4</accession>
<gene>
    <name evidence="3" type="primary">spoIID</name>
    <name evidence="3" type="ORF">CBW46_018635</name>
</gene>
<comment type="caution">
    <text evidence="3">The sequence shown here is derived from an EMBL/GenBank/DDBJ whole genome shotgun (WGS) entry which is preliminary data.</text>
</comment>
<reference evidence="3" key="1">
    <citation type="submission" date="2018-06" db="EMBL/GenBank/DDBJ databases">
        <title>Paenibacillus xerothermodurans sp. nov. an extremely dry heat resistant spore forming bacterium isolated from the soil of Cape Canaveral, Florida.</title>
        <authorList>
            <person name="Seuylemezian A."/>
            <person name="Kaur N."/>
            <person name="Patil P."/>
            <person name="Patil P."/>
            <person name="Mayilraj S."/>
            <person name="Vaishampayan P."/>
        </authorList>
    </citation>
    <scope>NUCLEOTIDE SEQUENCE [LARGE SCALE GENOMIC DNA]</scope>
    <source>
        <strain evidence="3">ATCC 27380</strain>
    </source>
</reference>
<keyword evidence="1" id="KW-0812">Transmembrane</keyword>
<dbReference type="Pfam" id="PF08486">
    <property type="entry name" value="SpoIID"/>
    <property type="match status" value="1"/>
</dbReference>
<organism evidence="3 4">
    <name type="scientific">Paenibacillus xerothermodurans</name>
    <dbReference type="NCBI Taxonomy" id="1977292"/>
    <lineage>
        <taxon>Bacteria</taxon>
        <taxon>Bacillati</taxon>
        <taxon>Bacillota</taxon>
        <taxon>Bacilli</taxon>
        <taxon>Bacillales</taxon>
        <taxon>Paenibacillaceae</taxon>
        <taxon>Paenibacillus</taxon>
    </lineage>
</organism>
<dbReference type="PANTHER" id="PTHR30032:SF4">
    <property type="entry name" value="AMIDASE ENHANCER"/>
    <property type="match status" value="1"/>
</dbReference>
<dbReference type="OrthoDB" id="9794671at2"/>
<evidence type="ECO:0000313" key="3">
    <source>
        <dbReference type="EMBL" id="PZE19435.1"/>
    </source>
</evidence>
<feature type="domain" description="Sporulation stage II protein D amidase enhancer LytB N-terminal" evidence="2">
    <location>
        <begin position="73"/>
        <end position="179"/>
    </location>
</feature>
<dbReference type="InterPro" id="IPR013486">
    <property type="entry name" value="SpoIID/LytB"/>
</dbReference>
<dbReference type="NCBIfam" id="TIGR02870">
    <property type="entry name" value="spore_II_D"/>
    <property type="match status" value="1"/>
</dbReference>
<proteinExistence type="predicted"/>
<dbReference type="InterPro" id="IPR051922">
    <property type="entry name" value="Bact_Sporulation_Assoc"/>
</dbReference>
<keyword evidence="4" id="KW-1185">Reference proteome</keyword>
<keyword evidence="1" id="KW-0472">Membrane</keyword>
<dbReference type="InterPro" id="IPR013693">
    <property type="entry name" value="SpoIID/LytB_N"/>
</dbReference>
<dbReference type="GO" id="GO:0030288">
    <property type="term" value="C:outer membrane-bounded periplasmic space"/>
    <property type="evidence" value="ECO:0007669"/>
    <property type="project" value="TreeGrafter"/>
</dbReference>
<dbReference type="AlphaFoldDB" id="A0A2W1NIT4"/>